<dbReference type="InterPro" id="IPR001005">
    <property type="entry name" value="SANT/Myb"/>
</dbReference>
<feature type="compositionally biased region" description="Acidic residues" evidence="1">
    <location>
        <begin position="34"/>
        <end position="43"/>
    </location>
</feature>
<dbReference type="SMART" id="SM00717">
    <property type="entry name" value="SANT"/>
    <property type="match status" value="1"/>
</dbReference>
<dbReference type="AlphaFoldDB" id="A0AAW1P2B2"/>
<evidence type="ECO:0000313" key="7">
    <source>
        <dbReference type="Proteomes" id="UP001465755"/>
    </source>
</evidence>
<gene>
    <name evidence="6" type="ORF">WJX73_004742</name>
</gene>
<sequence length="592" mass="63673">MAATGADADEATTALIAAMLAEDNAYHDTGYDIGADDSADEDYGQGSKRKRAAKGSKGRAPAVGQKRERAPDEGAQGQVGQEKNTDTERPPEFSQTGRRKRKDSGAKQDRQSRGWSEEEERLYLEGLNLHGRDWKAVASHIGSRDSRAVASHAQKHFIRLCLEGQLLPAKVAESGAGYTLSGKLLDPTSSSARAYGLKPELLAKLQEEGSPSLVGLALGPSSQQDKENTAGNNPVQPAAPPAGDHITEAACAPGHSHEDGTTGTDHGGATDAPAAALTSIKARAPRKTQSAEVVHKDAAPAEAAALQQTEPTEYMRNRPRRELAGLRTSMGATTESLELIRPQDFMGPPGARTPMAQPFHVHVHPQVLLVVDLQAHLSEYEVIGLLGGRWDPEALRIRVQAAFPCERASGSDSVQGVELDPQAELAARDAMTAQGLIPVGWYHSHPSFAPLPSQKDNENQRNYQAFFRDEASKQEPFLGAILGPYDLQLPTERSAITWFLVRSRAGALVPYNVQCSPVDAGSGLCLEALDGQVDRVLQAMQGDQGRVDLAQVWRPFLRLEQAVLVAGILDCQEGVWLASSRKLHPCPYSQAF</sequence>
<dbReference type="SMART" id="SM00232">
    <property type="entry name" value="JAB_MPN"/>
    <property type="match status" value="1"/>
</dbReference>
<dbReference type="InterPro" id="IPR050242">
    <property type="entry name" value="JAMM_MPN+_peptidase_M67A"/>
</dbReference>
<accession>A0AAW1P2B2</accession>
<evidence type="ECO:0000259" key="4">
    <source>
        <dbReference type="PROSITE" id="PS51293"/>
    </source>
</evidence>
<feature type="domain" description="Myb-like" evidence="2">
    <location>
        <begin position="107"/>
        <end position="157"/>
    </location>
</feature>
<dbReference type="Pfam" id="PF00249">
    <property type="entry name" value="Myb_DNA-binding"/>
    <property type="match status" value="1"/>
</dbReference>
<feature type="compositionally biased region" description="Low complexity" evidence="1">
    <location>
        <begin position="261"/>
        <end position="271"/>
    </location>
</feature>
<dbReference type="InterPro" id="IPR017930">
    <property type="entry name" value="Myb_dom"/>
</dbReference>
<evidence type="ECO:0000259" key="5">
    <source>
        <dbReference type="PROSITE" id="PS51294"/>
    </source>
</evidence>
<evidence type="ECO:0000313" key="6">
    <source>
        <dbReference type="EMBL" id="KAK9803462.1"/>
    </source>
</evidence>
<proteinExistence type="predicted"/>
<dbReference type="PROSITE" id="PS50249">
    <property type="entry name" value="MPN"/>
    <property type="match status" value="1"/>
</dbReference>
<dbReference type="InterPro" id="IPR037518">
    <property type="entry name" value="MPN"/>
</dbReference>
<dbReference type="InterPro" id="IPR017884">
    <property type="entry name" value="SANT_dom"/>
</dbReference>
<evidence type="ECO:0008006" key="8">
    <source>
        <dbReference type="Google" id="ProtNLM"/>
    </source>
</evidence>
<dbReference type="GO" id="GO:0008237">
    <property type="term" value="F:metallopeptidase activity"/>
    <property type="evidence" value="ECO:0007669"/>
    <property type="project" value="InterPro"/>
</dbReference>
<comment type="caution">
    <text evidence="6">The sequence shown here is derived from an EMBL/GenBank/DDBJ whole genome shotgun (WGS) entry which is preliminary data.</text>
</comment>
<dbReference type="PROSITE" id="PS51293">
    <property type="entry name" value="SANT"/>
    <property type="match status" value="1"/>
</dbReference>
<dbReference type="Gene3D" id="1.10.10.60">
    <property type="entry name" value="Homeodomain-like"/>
    <property type="match status" value="1"/>
</dbReference>
<dbReference type="PANTHER" id="PTHR10410">
    <property type="entry name" value="EUKARYOTIC TRANSLATION INITIATION FACTOR 3 -RELATED"/>
    <property type="match status" value="1"/>
</dbReference>
<feature type="compositionally biased region" description="Basic and acidic residues" evidence="1">
    <location>
        <begin position="103"/>
        <end position="116"/>
    </location>
</feature>
<feature type="compositionally biased region" description="Basic residues" evidence="1">
    <location>
        <begin position="47"/>
        <end position="57"/>
    </location>
</feature>
<dbReference type="SUPFAM" id="SSF46689">
    <property type="entry name" value="Homeodomain-like"/>
    <property type="match status" value="1"/>
</dbReference>
<feature type="domain" description="HTH myb-type" evidence="5">
    <location>
        <begin position="107"/>
        <end position="161"/>
    </location>
</feature>
<dbReference type="PROSITE" id="PS51294">
    <property type="entry name" value="HTH_MYB"/>
    <property type="match status" value="1"/>
</dbReference>
<evidence type="ECO:0000259" key="3">
    <source>
        <dbReference type="PROSITE" id="PS50249"/>
    </source>
</evidence>
<dbReference type="InterPro" id="IPR000555">
    <property type="entry name" value="JAMM/MPN+_dom"/>
</dbReference>
<dbReference type="Gene3D" id="3.40.140.10">
    <property type="entry name" value="Cytidine Deaminase, domain 2"/>
    <property type="match status" value="1"/>
</dbReference>
<feature type="region of interest" description="Disordered" evidence="1">
    <location>
        <begin position="213"/>
        <end position="271"/>
    </location>
</feature>
<dbReference type="Pfam" id="PF01398">
    <property type="entry name" value="JAB"/>
    <property type="match status" value="1"/>
</dbReference>
<dbReference type="PROSITE" id="PS50090">
    <property type="entry name" value="MYB_LIKE"/>
    <property type="match status" value="1"/>
</dbReference>
<reference evidence="6 7" key="1">
    <citation type="journal article" date="2024" name="Nat. Commun.">
        <title>Phylogenomics reveals the evolutionary origins of lichenization in chlorophyte algae.</title>
        <authorList>
            <person name="Puginier C."/>
            <person name="Libourel C."/>
            <person name="Otte J."/>
            <person name="Skaloud P."/>
            <person name="Haon M."/>
            <person name="Grisel S."/>
            <person name="Petersen M."/>
            <person name="Berrin J.G."/>
            <person name="Delaux P.M."/>
            <person name="Dal Grande F."/>
            <person name="Keller J."/>
        </authorList>
    </citation>
    <scope>NUCLEOTIDE SEQUENCE [LARGE SCALE GENOMIC DNA]</scope>
    <source>
        <strain evidence="6 7">SAG 2036</strain>
    </source>
</reference>
<dbReference type="CDD" id="cd00167">
    <property type="entry name" value="SANT"/>
    <property type="match status" value="1"/>
</dbReference>
<organism evidence="6 7">
    <name type="scientific">Symbiochloris irregularis</name>
    <dbReference type="NCBI Taxonomy" id="706552"/>
    <lineage>
        <taxon>Eukaryota</taxon>
        <taxon>Viridiplantae</taxon>
        <taxon>Chlorophyta</taxon>
        <taxon>core chlorophytes</taxon>
        <taxon>Trebouxiophyceae</taxon>
        <taxon>Trebouxiales</taxon>
        <taxon>Trebouxiaceae</taxon>
        <taxon>Symbiochloris</taxon>
    </lineage>
</organism>
<dbReference type="InterPro" id="IPR009057">
    <property type="entry name" value="Homeodomain-like_sf"/>
</dbReference>
<feature type="domain" description="MPN" evidence="3">
    <location>
        <begin position="361"/>
        <end position="504"/>
    </location>
</feature>
<name>A0AAW1P2B2_9CHLO</name>
<feature type="region of interest" description="Disordered" evidence="1">
    <location>
        <begin position="28"/>
        <end position="118"/>
    </location>
</feature>
<evidence type="ECO:0000256" key="1">
    <source>
        <dbReference type="SAM" id="MobiDB-lite"/>
    </source>
</evidence>
<protein>
    <recommendedName>
        <fullName evidence="8">Myb-like, SWIRM and MPN domain-containing protein 1</fullName>
    </recommendedName>
</protein>
<dbReference type="SUPFAM" id="SSF102712">
    <property type="entry name" value="JAB1/MPN domain"/>
    <property type="match status" value="1"/>
</dbReference>
<feature type="domain" description="SANT" evidence="4">
    <location>
        <begin position="110"/>
        <end position="144"/>
    </location>
</feature>
<keyword evidence="7" id="KW-1185">Reference proteome</keyword>
<evidence type="ECO:0000259" key="2">
    <source>
        <dbReference type="PROSITE" id="PS50090"/>
    </source>
</evidence>
<dbReference type="EMBL" id="JALJOQ010000059">
    <property type="protein sequence ID" value="KAK9803462.1"/>
    <property type="molecule type" value="Genomic_DNA"/>
</dbReference>
<dbReference type="Proteomes" id="UP001465755">
    <property type="component" value="Unassembled WGS sequence"/>
</dbReference>